<dbReference type="AlphaFoldDB" id="A0A917DZI9"/>
<evidence type="ECO:0000256" key="1">
    <source>
        <dbReference type="SAM" id="Phobius"/>
    </source>
</evidence>
<dbReference type="RefSeq" id="WP_188995080.1">
    <property type="nucleotide sequence ID" value="NZ_BMHP01000003.1"/>
</dbReference>
<dbReference type="EMBL" id="BMHP01000003">
    <property type="protein sequence ID" value="GGD81720.1"/>
    <property type="molecule type" value="Genomic_DNA"/>
</dbReference>
<feature type="transmembrane region" description="Helical" evidence="1">
    <location>
        <begin position="12"/>
        <end position="36"/>
    </location>
</feature>
<gene>
    <name evidence="2" type="ORF">GCM10010911_44800</name>
</gene>
<accession>A0A917DZI9</accession>
<keyword evidence="1" id="KW-0812">Transmembrane</keyword>
<sequence length="341" mass="37090">MKNKIISGYGALLWSLLYGVLGLFWLMGGKGFPFGAGDPLGTDVSMLANVQAEGGALVIAIAGLIGVINALLIIGTWGGGNIPRIIPQFISWSFVIVIVCVVCDYRVLALVAYVLLLKFEFLDWPSINQFLCLGGGILWGSTAITYMKKRRKEDSGRAEKVSKWLEPAAIERWGKWATYTAVSLPLIYSLTRWAWAFNIPLGVSKAFLIEEAQDTPGIWLFGAALGTTGAVGAVLTLGLISRWGEIFPRWFPFVSGKRVPPTMAIIPATFISIVVFITGLMYNRLWIKGAFPEGNIATYAPELTWPIWGLALGLATLAYHLRRKGEADIAGGLSAGFERSV</sequence>
<organism evidence="2 3">
    <name type="scientific">Paenibacillus nasutitermitis</name>
    <dbReference type="NCBI Taxonomy" id="1652958"/>
    <lineage>
        <taxon>Bacteria</taxon>
        <taxon>Bacillati</taxon>
        <taxon>Bacillota</taxon>
        <taxon>Bacilli</taxon>
        <taxon>Bacillales</taxon>
        <taxon>Paenibacillaceae</taxon>
        <taxon>Paenibacillus</taxon>
    </lineage>
</organism>
<feature type="transmembrane region" description="Helical" evidence="1">
    <location>
        <begin position="261"/>
        <end position="283"/>
    </location>
</feature>
<evidence type="ECO:0000313" key="2">
    <source>
        <dbReference type="EMBL" id="GGD81720.1"/>
    </source>
</evidence>
<feature type="transmembrane region" description="Helical" evidence="1">
    <location>
        <begin position="217"/>
        <end position="240"/>
    </location>
</feature>
<comment type="caution">
    <text evidence="2">The sequence shown here is derived from an EMBL/GenBank/DDBJ whole genome shotgun (WGS) entry which is preliminary data.</text>
</comment>
<proteinExistence type="predicted"/>
<evidence type="ECO:0000313" key="3">
    <source>
        <dbReference type="Proteomes" id="UP000612456"/>
    </source>
</evidence>
<feature type="transmembrane region" description="Helical" evidence="1">
    <location>
        <begin position="89"/>
        <end position="115"/>
    </location>
</feature>
<keyword evidence="1" id="KW-1133">Transmembrane helix</keyword>
<reference evidence="2" key="2">
    <citation type="submission" date="2020-09" db="EMBL/GenBank/DDBJ databases">
        <authorList>
            <person name="Sun Q."/>
            <person name="Zhou Y."/>
        </authorList>
    </citation>
    <scope>NUCLEOTIDE SEQUENCE</scope>
    <source>
        <strain evidence="2">CGMCC 1.15178</strain>
    </source>
</reference>
<reference evidence="2" key="1">
    <citation type="journal article" date="2014" name="Int. J. Syst. Evol. Microbiol.">
        <title>Complete genome sequence of Corynebacterium casei LMG S-19264T (=DSM 44701T), isolated from a smear-ripened cheese.</title>
        <authorList>
            <consortium name="US DOE Joint Genome Institute (JGI-PGF)"/>
            <person name="Walter F."/>
            <person name="Albersmeier A."/>
            <person name="Kalinowski J."/>
            <person name="Ruckert C."/>
        </authorList>
    </citation>
    <scope>NUCLEOTIDE SEQUENCE</scope>
    <source>
        <strain evidence="2">CGMCC 1.15178</strain>
    </source>
</reference>
<dbReference type="Proteomes" id="UP000612456">
    <property type="component" value="Unassembled WGS sequence"/>
</dbReference>
<name>A0A917DZI9_9BACL</name>
<keyword evidence="3" id="KW-1185">Reference proteome</keyword>
<protein>
    <submittedName>
        <fullName evidence="2">Uncharacterized protein</fullName>
    </submittedName>
</protein>
<feature type="transmembrane region" description="Helical" evidence="1">
    <location>
        <begin position="127"/>
        <end position="147"/>
    </location>
</feature>
<keyword evidence="1" id="KW-0472">Membrane</keyword>
<feature type="transmembrane region" description="Helical" evidence="1">
    <location>
        <begin position="56"/>
        <end position="77"/>
    </location>
</feature>